<evidence type="ECO:0000313" key="1">
    <source>
        <dbReference type="EMBL" id="MPM09064.1"/>
    </source>
</evidence>
<protein>
    <submittedName>
        <fullName evidence="1">Uncharacterized protein</fullName>
    </submittedName>
</protein>
<organism evidence="1">
    <name type="scientific">bioreactor metagenome</name>
    <dbReference type="NCBI Taxonomy" id="1076179"/>
    <lineage>
        <taxon>unclassified sequences</taxon>
        <taxon>metagenomes</taxon>
        <taxon>ecological metagenomes</taxon>
    </lineage>
</organism>
<gene>
    <name evidence="1" type="ORF">SDC9_55380</name>
</gene>
<name>A0A644X4K2_9ZZZZ</name>
<proteinExistence type="predicted"/>
<sequence>MLEQMVKSIIDKTLETERPHLTLPAVVCATVMSATKLTETYEAEELVIFNDDSGGSYRGHIVAPWYEYNLTVVDRFGNADETFPPLPGIKSKKQFKAGAVVAIAFAYGDITPSIIGEVVL</sequence>
<reference evidence="1" key="1">
    <citation type="submission" date="2019-08" db="EMBL/GenBank/DDBJ databases">
        <authorList>
            <person name="Kucharzyk K."/>
            <person name="Murdoch R.W."/>
            <person name="Higgins S."/>
            <person name="Loffler F."/>
        </authorList>
    </citation>
    <scope>NUCLEOTIDE SEQUENCE</scope>
</reference>
<accession>A0A644X4K2</accession>
<comment type="caution">
    <text evidence="1">The sequence shown here is derived from an EMBL/GenBank/DDBJ whole genome shotgun (WGS) entry which is preliminary data.</text>
</comment>
<dbReference type="EMBL" id="VSSQ01001525">
    <property type="protein sequence ID" value="MPM09064.1"/>
    <property type="molecule type" value="Genomic_DNA"/>
</dbReference>
<dbReference type="AlphaFoldDB" id="A0A644X4K2"/>